<organism evidence="2 3">
    <name type="scientific">Globisporangium ultimum (strain ATCC 200006 / CBS 805.95 / DAOM BR144)</name>
    <name type="common">Pythium ultimum</name>
    <dbReference type="NCBI Taxonomy" id="431595"/>
    <lineage>
        <taxon>Eukaryota</taxon>
        <taxon>Sar</taxon>
        <taxon>Stramenopiles</taxon>
        <taxon>Oomycota</taxon>
        <taxon>Peronosporomycetes</taxon>
        <taxon>Pythiales</taxon>
        <taxon>Pythiaceae</taxon>
        <taxon>Globisporangium</taxon>
    </lineage>
</organism>
<feature type="region of interest" description="Disordered" evidence="1">
    <location>
        <begin position="1"/>
        <end position="20"/>
    </location>
</feature>
<feature type="compositionally biased region" description="Basic and acidic residues" evidence="1">
    <location>
        <begin position="526"/>
        <end position="536"/>
    </location>
</feature>
<protein>
    <recommendedName>
        <fullName evidence="4">START domain-containing protein</fullName>
    </recommendedName>
</protein>
<dbReference type="EMBL" id="GL376611">
    <property type="status" value="NOT_ANNOTATED_CDS"/>
    <property type="molecule type" value="Genomic_DNA"/>
</dbReference>
<evidence type="ECO:0008006" key="4">
    <source>
        <dbReference type="Google" id="ProtNLM"/>
    </source>
</evidence>
<feature type="compositionally biased region" description="Basic residues" evidence="1">
    <location>
        <begin position="153"/>
        <end position="162"/>
    </location>
</feature>
<reference evidence="3" key="2">
    <citation type="submission" date="2010-04" db="EMBL/GenBank/DDBJ databases">
        <authorList>
            <person name="Buell R."/>
            <person name="Hamilton J."/>
            <person name="Hostetler J."/>
        </authorList>
    </citation>
    <scope>NUCLEOTIDE SEQUENCE [LARGE SCALE GENOMIC DNA]</scope>
    <source>
        <strain evidence="3">DAOM:BR144</strain>
    </source>
</reference>
<dbReference type="eggNOG" id="ENOG502SHPC">
    <property type="taxonomic scope" value="Eukaryota"/>
</dbReference>
<sequence>MQTATALSPTFPTDKFPTDKFPTTRLLHDANHELKPGFSIPSPPIRPAVPATTGQPRLLPRILPMMPTEPAAYGTTQQPLAQSFANFTVADHTGRFVPQRQDAPSCDPVQSLLSLLQGTQGFPQNHHKRSCSSEDDEEDGEGSPFRGPWAPERKRKKTKSRKPTYLVRKEEKDLLLEQVEKLTAQVSFLRQRSGITEWQGKDQQLLQKEITNNMLREAVRNQQLAFLSAQSAISELMTVPERCPLDSYIHLGKDWTKRRETLVAMKAQKIHDARKLLEKRVQFMDPTKEFTEDTCFSTEAGDYCQVSFQTIPLPGATSVRQVYDTLHFLTQNMERTMSAAIGTVVTSDGDDNWDKTILHRRMVHSNVHDVLTESNFVVFTDFINDPNQWTKSNGNGCGSSSGRCVSSKELGVIVLDYVDEDELYPYRSRQCVRQDVTSVMTLRSVPCKPKPGSDGQQQEHVVVITKWIMLKLRHNSEIELSNLKMQELKDRVAEIGNALIRAMKASPMAPLNSTDSTSSSHSFAASEHEQLDHSRE</sequence>
<proteinExistence type="predicted"/>
<feature type="region of interest" description="Disordered" evidence="1">
    <location>
        <begin position="509"/>
        <end position="536"/>
    </location>
</feature>
<reference evidence="3" key="1">
    <citation type="journal article" date="2010" name="Genome Biol.">
        <title>Genome sequence of the necrotrophic plant pathogen Pythium ultimum reveals original pathogenicity mechanisms and effector repertoire.</title>
        <authorList>
            <person name="Levesque C.A."/>
            <person name="Brouwer H."/>
            <person name="Cano L."/>
            <person name="Hamilton J.P."/>
            <person name="Holt C."/>
            <person name="Huitema E."/>
            <person name="Raffaele S."/>
            <person name="Robideau G.P."/>
            <person name="Thines M."/>
            <person name="Win J."/>
            <person name="Zerillo M.M."/>
            <person name="Beakes G.W."/>
            <person name="Boore J.L."/>
            <person name="Busam D."/>
            <person name="Dumas B."/>
            <person name="Ferriera S."/>
            <person name="Fuerstenberg S.I."/>
            <person name="Gachon C.M."/>
            <person name="Gaulin E."/>
            <person name="Govers F."/>
            <person name="Grenville-Briggs L."/>
            <person name="Horner N."/>
            <person name="Hostetler J."/>
            <person name="Jiang R.H."/>
            <person name="Johnson J."/>
            <person name="Krajaejun T."/>
            <person name="Lin H."/>
            <person name="Meijer H.J."/>
            <person name="Moore B."/>
            <person name="Morris P."/>
            <person name="Phuntmart V."/>
            <person name="Puiu D."/>
            <person name="Shetty J."/>
            <person name="Stajich J.E."/>
            <person name="Tripathy S."/>
            <person name="Wawra S."/>
            <person name="van West P."/>
            <person name="Whitty B.R."/>
            <person name="Coutinho P.M."/>
            <person name="Henrissat B."/>
            <person name="Martin F."/>
            <person name="Thomas P.D."/>
            <person name="Tyler B.M."/>
            <person name="De Vries R.P."/>
            <person name="Kamoun S."/>
            <person name="Yandell M."/>
            <person name="Tisserat N."/>
            <person name="Buell C.R."/>
        </authorList>
    </citation>
    <scope>NUCLEOTIDE SEQUENCE</scope>
    <source>
        <strain evidence="3">DAOM:BR144</strain>
    </source>
</reference>
<feature type="region of interest" description="Disordered" evidence="1">
    <location>
        <begin position="119"/>
        <end position="162"/>
    </location>
</feature>
<name>K3X3D2_GLOUD</name>
<evidence type="ECO:0000313" key="2">
    <source>
        <dbReference type="EnsemblProtists" id="PYU1_T011731"/>
    </source>
</evidence>
<dbReference type="AlphaFoldDB" id="K3X3D2"/>
<accession>K3X3D2</accession>
<dbReference type="EnsemblProtists" id="PYU1_T011731">
    <property type="protein sequence ID" value="PYU1_T011731"/>
    <property type="gene ID" value="PYU1_G011705"/>
</dbReference>
<feature type="compositionally biased region" description="Low complexity" evidence="1">
    <location>
        <begin position="513"/>
        <end position="525"/>
    </location>
</feature>
<feature type="compositionally biased region" description="Polar residues" evidence="1">
    <location>
        <begin position="1"/>
        <end position="11"/>
    </location>
</feature>
<dbReference type="HOGENOM" id="CLU_036567_0_1_1"/>
<evidence type="ECO:0000256" key="1">
    <source>
        <dbReference type="SAM" id="MobiDB-lite"/>
    </source>
</evidence>
<keyword evidence="3" id="KW-1185">Reference proteome</keyword>
<dbReference type="InParanoid" id="K3X3D2"/>
<dbReference type="VEuPathDB" id="FungiDB:PYU1_G011705"/>
<dbReference type="Proteomes" id="UP000019132">
    <property type="component" value="Unassembled WGS sequence"/>
</dbReference>
<evidence type="ECO:0000313" key="3">
    <source>
        <dbReference type="Proteomes" id="UP000019132"/>
    </source>
</evidence>
<reference evidence="2" key="3">
    <citation type="submission" date="2015-02" db="UniProtKB">
        <authorList>
            <consortium name="EnsemblProtists"/>
        </authorList>
    </citation>
    <scope>IDENTIFICATION</scope>
    <source>
        <strain evidence="2">DAOM BR144</strain>
    </source>
</reference>